<dbReference type="PROSITE" id="PS50158">
    <property type="entry name" value="ZF_CCHC"/>
    <property type="match status" value="1"/>
</dbReference>
<keyword evidence="1" id="KW-0862">Zinc</keyword>
<feature type="compositionally biased region" description="Basic and acidic residues" evidence="2">
    <location>
        <begin position="26"/>
        <end position="49"/>
    </location>
</feature>
<dbReference type="Proteomes" id="UP000289886">
    <property type="component" value="Unassembled WGS sequence"/>
</dbReference>
<evidence type="ECO:0000256" key="2">
    <source>
        <dbReference type="SAM" id="MobiDB-lite"/>
    </source>
</evidence>
<name>A0A444UPT7_ACIRT</name>
<keyword evidence="1" id="KW-0863">Zinc-finger</keyword>
<dbReference type="SUPFAM" id="SSF57756">
    <property type="entry name" value="Retrovirus zinc finger-like domains"/>
    <property type="match status" value="1"/>
</dbReference>
<dbReference type="GO" id="GO:0008270">
    <property type="term" value="F:zinc ion binding"/>
    <property type="evidence" value="ECO:0007669"/>
    <property type="project" value="UniProtKB-KW"/>
</dbReference>
<dbReference type="AlphaFoldDB" id="A0A444UPT7"/>
<dbReference type="InterPro" id="IPR036875">
    <property type="entry name" value="Znf_CCHC_sf"/>
</dbReference>
<dbReference type="SMART" id="SM00343">
    <property type="entry name" value="ZnF_C2HC"/>
    <property type="match status" value="1"/>
</dbReference>
<keyword evidence="1" id="KW-0479">Metal-binding</keyword>
<gene>
    <name evidence="4" type="ORF">EOD39_11127</name>
</gene>
<dbReference type="Gene3D" id="4.10.60.10">
    <property type="entry name" value="Zinc finger, CCHC-type"/>
    <property type="match status" value="1"/>
</dbReference>
<protein>
    <recommendedName>
        <fullName evidence="3">CCHC-type domain-containing protein</fullName>
    </recommendedName>
</protein>
<feature type="region of interest" description="Disordered" evidence="2">
    <location>
        <begin position="97"/>
        <end position="123"/>
    </location>
</feature>
<dbReference type="GO" id="GO:0003676">
    <property type="term" value="F:nucleic acid binding"/>
    <property type="evidence" value="ECO:0007669"/>
    <property type="project" value="InterPro"/>
</dbReference>
<dbReference type="InterPro" id="IPR001878">
    <property type="entry name" value="Znf_CCHC"/>
</dbReference>
<comment type="caution">
    <text evidence="4">The sequence shown here is derived from an EMBL/GenBank/DDBJ whole genome shotgun (WGS) entry which is preliminary data.</text>
</comment>
<reference evidence="4 5" key="1">
    <citation type="submission" date="2019-01" db="EMBL/GenBank/DDBJ databases">
        <title>Draft Genome and Complete Hox-Cluster Characterization of the Sterlet Sturgeon (Acipenser ruthenus).</title>
        <authorList>
            <person name="Wei Q."/>
        </authorList>
    </citation>
    <scope>NUCLEOTIDE SEQUENCE [LARGE SCALE GENOMIC DNA]</scope>
    <source>
        <strain evidence="4">WHYD16114868_AA</strain>
        <tissue evidence="4">Blood</tissue>
    </source>
</reference>
<evidence type="ECO:0000313" key="4">
    <source>
        <dbReference type="EMBL" id="RXM37175.1"/>
    </source>
</evidence>
<dbReference type="EMBL" id="SCEB01214096">
    <property type="protein sequence ID" value="RXM37175.1"/>
    <property type="molecule type" value="Genomic_DNA"/>
</dbReference>
<feature type="compositionally biased region" description="Polar residues" evidence="2">
    <location>
        <begin position="102"/>
        <end position="115"/>
    </location>
</feature>
<keyword evidence="5" id="KW-1185">Reference proteome</keyword>
<evidence type="ECO:0000256" key="1">
    <source>
        <dbReference type="PROSITE-ProRule" id="PRU00047"/>
    </source>
</evidence>
<feature type="compositionally biased region" description="Basic and acidic residues" evidence="2">
    <location>
        <begin position="1"/>
        <end position="18"/>
    </location>
</feature>
<dbReference type="Pfam" id="PF00098">
    <property type="entry name" value="zf-CCHC"/>
    <property type="match status" value="1"/>
</dbReference>
<feature type="domain" description="CCHC-type" evidence="3">
    <location>
        <begin position="62"/>
        <end position="78"/>
    </location>
</feature>
<feature type="region of interest" description="Disordered" evidence="2">
    <location>
        <begin position="1"/>
        <end position="49"/>
    </location>
</feature>
<organism evidence="4 5">
    <name type="scientific">Acipenser ruthenus</name>
    <name type="common">Sterlet sturgeon</name>
    <dbReference type="NCBI Taxonomy" id="7906"/>
    <lineage>
        <taxon>Eukaryota</taxon>
        <taxon>Metazoa</taxon>
        <taxon>Chordata</taxon>
        <taxon>Craniata</taxon>
        <taxon>Vertebrata</taxon>
        <taxon>Euteleostomi</taxon>
        <taxon>Actinopterygii</taxon>
        <taxon>Chondrostei</taxon>
        <taxon>Acipenseriformes</taxon>
        <taxon>Acipenseridae</taxon>
        <taxon>Acipenser</taxon>
    </lineage>
</organism>
<proteinExistence type="predicted"/>
<evidence type="ECO:0000313" key="5">
    <source>
        <dbReference type="Proteomes" id="UP000289886"/>
    </source>
</evidence>
<accession>A0A444UPT7</accession>
<evidence type="ECO:0000259" key="3">
    <source>
        <dbReference type="PROSITE" id="PS50158"/>
    </source>
</evidence>
<sequence length="123" mass="14221">MERGAPGKKPTRDADRRIYPLPPQKGWKEESRRQDEGTVPRRQEFRFEPRRETRGLVERDTRKCYICGEQGHLSWSCPVKDEPMQTACNNQTVQHHHCARQGTRSRASSKSSENTESGRESPA</sequence>